<name>A0AAW2L2A5_SESRA</name>
<dbReference type="AlphaFoldDB" id="A0AAW2L2A5"/>
<reference evidence="1" key="1">
    <citation type="submission" date="2020-06" db="EMBL/GenBank/DDBJ databases">
        <authorList>
            <person name="Li T."/>
            <person name="Hu X."/>
            <person name="Zhang T."/>
            <person name="Song X."/>
            <person name="Zhang H."/>
            <person name="Dai N."/>
            <person name="Sheng W."/>
            <person name="Hou X."/>
            <person name="Wei L."/>
        </authorList>
    </citation>
    <scope>NUCLEOTIDE SEQUENCE</scope>
    <source>
        <strain evidence="1">G02</strain>
        <tissue evidence="1">Leaf</tissue>
    </source>
</reference>
<reference evidence="1" key="2">
    <citation type="journal article" date="2024" name="Plant">
        <title>Genomic evolution and insights into agronomic trait innovations of Sesamum species.</title>
        <authorList>
            <person name="Miao H."/>
            <person name="Wang L."/>
            <person name="Qu L."/>
            <person name="Liu H."/>
            <person name="Sun Y."/>
            <person name="Le M."/>
            <person name="Wang Q."/>
            <person name="Wei S."/>
            <person name="Zheng Y."/>
            <person name="Lin W."/>
            <person name="Duan Y."/>
            <person name="Cao H."/>
            <person name="Xiong S."/>
            <person name="Wang X."/>
            <person name="Wei L."/>
            <person name="Li C."/>
            <person name="Ma Q."/>
            <person name="Ju M."/>
            <person name="Zhao R."/>
            <person name="Li G."/>
            <person name="Mu C."/>
            <person name="Tian Q."/>
            <person name="Mei H."/>
            <person name="Zhang T."/>
            <person name="Gao T."/>
            <person name="Zhang H."/>
        </authorList>
    </citation>
    <scope>NUCLEOTIDE SEQUENCE</scope>
    <source>
        <strain evidence="1">G02</strain>
    </source>
</reference>
<evidence type="ECO:0000313" key="1">
    <source>
        <dbReference type="EMBL" id="KAL0313382.1"/>
    </source>
</evidence>
<protein>
    <submittedName>
        <fullName evidence="1">Uncharacterized protein</fullName>
    </submittedName>
</protein>
<proteinExistence type="predicted"/>
<comment type="caution">
    <text evidence="1">The sequence shown here is derived from an EMBL/GenBank/DDBJ whole genome shotgun (WGS) entry which is preliminary data.</text>
</comment>
<sequence>MDLSRELFGDLVWASERGAIQERDGACWPVQGGGLLVNMRWWTVVKVWLGEDREQLAEEKMV</sequence>
<organism evidence="1">
    <name type="scientific">Sesamum radiatum</name>
    <name type="common">Black benniseed</name>
    <dbReference type="NCBI Taxonomy" id="300843"/>
    <lineage>
        <taxon>Eukaryota</taxon>
        <taxon>Viridiplantae</taxon>
        <taxon>Streptophyta</taxon>
        <taxon>Embryophyta</taxon>
        <taxon>Tracheophyta</taxon>
        <taxon>Spermatophyta</taxon>
        <taxon>Magnoliopsida</taxon>
        <taxon>eudicotyledons</taxon>
        <taxon>Gunneridae</taxon>
        <taxon>Pentapetalae</taxon>
        <taxon>asterids</taxon>
        <taxon>lamiids</taxon>
        <taxon>Lamiales</taxon>
        <taxon>Pedaliaceae</taxon>
        <taxon>Sesamum</taxon>
    </lineage>
</organism>
<accession>A0AAW2L2A5</accession>
<gene>
    <name evidence="1" type="ORF">Sradi_5737500</name>
</gene>
<dbReference type="EMBL" id="JACGWJ010000026">
    <property type="protein sequence ID" value="KAL0313382.1"/>
    <property type="molecule type" value="Genomic_DNA"/>
</dbReference>